<dbReference type="EMBL" id="CAJOBP010094697">
    <property type="protein sequence ID" value="CAF4958585.1"/>
    <property type="molecule type" value="Genomic_DNA"/>
</dbReference>
<feature type="non-terminal residue" evidence="2">
    <location>
        <position position="1"/>
    </location>
</feature>
<dbReference type="Proteomes" id="UP000663873">
    <property type="component" value="Unassembled WGS sequence"/>
</dbReference>
<sequence>KLNFAEIQKQEQEEERRVRDAALAAQQLAKSDNVNIPSSSSSNKPGSWARTLFAGSTHNN</sequence>
<dbReference type="AlphaFoldDB" id="A0A821Y7D8"/>
<protein>
    <submittedName>
        <fullName evidence="2">Uncharacterized protein</fullName>
    </submittedName>
</protein>
<feature type="region of interest" description="Disordered" evidence="1">
    <location>
        <begin position="1"/>
        <end position="20"/>
    </location>
</feature>
<comment type="caution">
    <text evidence="2">The sequence shown here is derived from an EMBL/GenBank/DDBJ whole genome shotgun (WGS) entry which is preliminary data.</text>
</comment>
<evidence type="ECO:0000313" key="3">
    <source>
        <dbReference type="EMBL" id="CAF4966714.1"/>
    </source>
</evidence>
<evidence type="ECO:0000313" key="2">
    <source>
        <dbReference type="EMBL" id="CAF4958585.1"/>
    </source>
</evidence>
<organism evidence="2 4">
    <name type="scientific">Rotaria socialis</name>
    <dbReference type="NCBI Taxonomy" id="392032"/>
    <lineage>
        <taxon>Eukaryota</taxon>
        <taxon>Metazoa</taxon>
        <taxon>Spiralia</taxon>
        <taxon>Gnathifera</taxon>
        <taxon>Rotifera</taxon>
        <taxon>Eurotatoria</taxon>
        <taxon>Bdelloidea</taxon>
        <taxon>Philodinida</taxon>
        <taxon>Philodinidae</taxon>
        <taxon>Rotaria</taxon>
    </lineage>
</organism>
<name>A0A821Y7D8_9BILA</name>
<proteinExistence type="predicted"/>
<evidence type="ECO:0000256" key="1">
    <source>
        <dbReference type="SAM" id="MobiDB-lite"/>
    </source>
</evidence>
<keyword evidence="4" id="KW-1185">Reference proteome</keyword>
<feature type="compositionally biased region" description="Basic and acidic residues" evidence="1">
    <location>
        <begin position="8"/>
        <end position="20"/>
    </location>
</feature>
<feature type="region of interest" description="Disordered" evidence="1">
    <location>
        <begin position="29"/>
        <end position="60"/>
    </location>
</feature>
<dbReference type="EMBL" id="CAJOBP010097590">
    <property type="protein sequence ID" value="CAF4966714.1"/>
    <property type="molecule type" value="Genomic_DNA"/>
</dbReference>
<gene>
    <name evidence="2" type="ORF">UJA718_LOCUS48120</name>
    <name evidence="3" type="ORF">UJA718_LOCUS48534</name>
</gene>
<reference evidence="2" key="1">
    <citation type="submission" date="2021-02" db="EMBL/GenBank/DDBJ databases">
        <authorList>
            <person name="Nowell W R."/>
        </authorList>
    </citation>
    <scope>NUCLEOTIDE SEQUENCE</scope>
</reference>
<feature type="non-terminal residue" evidence="2">
    <location>
        <position position="60"/>
    </location>
</feature>
<evidence type="ECO:0000313" key="4">
    <source>
        <dbReference type="Proteomes" id="UP000663873"/>
    </source>
</evidence>
<accession>A0A821Y7D8</accession>